<dbReference type="Proteomes" id="UP001231189">
    <property type="component" value="Unassembled WGS sequence"/>
</dbReference>
<sequence>MYILAARGCIPAVSSTSLRRIVAASVTSFVGRPHPHGVAHLSPYIPAASAIKSLDFFRLWTREEKMIAIASHIGLSYHALNMSMDGKSALNLRMQQIKLQFCRTRSEETEDVANKNQIAQTYSLFIFTEKGACIKWDHCREQVEKGRLGPGHCALFPRTDVLVVPRASIYGKFSIACAFN</sequence>
<protein>
    <submittedName>
        <fullName evidence="1">Uncharacterized protein</fullName>
    </submittedName>
</protein>
<keyword evidence="2" id="KW-1185">Reference proteome</keyword>
<reference evidence="1" key="1">
    <citation type="submission" date="2023-07" db="EMBL/GenBank/DDBJ databases">
        <title>A chromosome-level genome assembly of Lolium multiflorum.</title>
        <authorList>
            <person name="Chen Y."/>
            <person name="Copetti D."/>
            <person name="Kolliker R."/>
            <person name="Studer B."/>
        </authorList>
    </citation>
    <scope>NUCLEOTIDE SEQUENCE</scope>
    <source>
        <strain evidence="1">02402/16</strain>
        <tissue evidence="1">Leaf</tissue>
    </source>
</reference>
<dbReference type="AlphaFoldDB" id="A0AAD8TNL2"/>
<evidence type="ECO:0000313" key="2">
    <source>
        <dbReference type="Proteomes" id="UP001231189"/>
    </source>
</evidence>
<comment type="caution">
    <text evidence="1">The sequence shown here is derived from an EMBL/GenBank/DDBJ whole genome shotgun (WGS) entry which is preliminary data.</text>
</comment>
<proteinExistence type="predicted"/>
<organism evidence="1 2">
    <name type="scientific">Lolium multiflorum</name>
    <name type="common">Italian ryegrass</name>
    <name type="synonym">Lolium perenne subsp. multiflorum</name>
    <dbReference type="NCBI Taxonomy" id="4521"/>
    <lineage>
        <taxon>Eukaryota</taxon>
        <taxon>Viridiplantae</taxon>
        <taxon>Streptophyta</taxon>
        <taxon>Embryophyta</taxon>
        <taxon>Tracheophyta</taxon>
        <taxon>Spermatophyta</taxon>
        <taxon>Magnoliopsida</taxon>
        <taxon>Liliopsida</taxon>
        <taxon>Poales</taxon>
        <taxon>Poaceae</taxon>
        <taxon>BOP clade</taxon>
        <taxon>Pooideae</taxon>
        <taxon>Poodae</taxon>
        <taxon>Poeae</taxon>
        <taxon>Poeae Chloroplast Group 2 (Poeae type)</taxon>
        <taxon>Loliodinae</taxon>
        <taxon>Loliinae</taxon>
        <taxon>Lolium</taxon>
    </lineage>
</organism>
<name>A0AAD8TNL2_LOLMU</name>
<evidence type="ECO:0000313" key="1">
    <source>
        <dbReference type="EMBL" id="KAK1685078.1"/>
    </source>
</evidence>
<dbReference type="EMBL" id="JAUUTY010000002">
    <property type="protein sequence ID" value="KAK1685078.1"/>
    <property type="molecule type" value="Genomic_DNA"/>
</dbReference>
<gene>
    <name evidence="1" type="ORF">QYE76_045926</name>
</gene>
<accession>A0AAD8TNL2</accession>